<dbReference type="Gene3D" id="2.120.10.80">
    <property type="entry name" value="Kelch-type beta propeller"/>
    <property type="match status" value="1"/>
</dbReference>
<accession>A0A3S4QMF2</accession>
<reference evidence="14" key="2">
    <citation type="submission" date="2018-11" db="EMBL/GenBank/DDBJ databases">
        <title>Trombidioid mite genomics.</title>
        <authorList>
            <person name="Dong X."/>
        </authorList>
    </citation>
    <scope>NUCLEOTIDE SEQUENCE</scope>
    <source>
        <strain evidence="14">UoL-WK</strain>
    </source>
</reference>
<keyword evidence="8 14" id="KW-0808">Transferase</keyword>
<evidence type="ECO:0000256" key="8">
    <source>
        <dbReference type="ARBA" id="ARBA00022679"/>
    </source>
</evidence>
<evidence type="ECO:0000256" key="12">
    <source>
        <dbReference type="ARBA" id="ARBA00030847"/>
    </source>
</evidence>
<dbReference type="InterPro" id="IPR015915">
    <property type="entry name" value="Kelch-typ_b-propeller"/>
</dbReference>
<dbReference type="AlphaFoldDB" id="A0A3S4QMF2"/>
<dbReference type="PANTHER" id="PTHR46529:SF1">
    <property type="entry name" value="TRNA WYBUTOSINE-SYNTHESIZING PROTEIN 4"/>
    <property type="match status" value="1"/>
</dbReference>
<gene>
    <name evidence="16" type="ORF">B4U79_00234</name>
    <name evidence="15" type="ORF">B4U79_18322</name>
    <name evidence="14" type="ORF">B4U79_18323</name>
</gene>
<comment type="caution">
    <text evidence="14">The sequence shown here is derived from an EMBL/GenBank/DDBJ whole genome shotgun (WGS) entry which is preliminary data.</text>
</comment>
<dbReference type="PANTHER" id="PTHR46529">
    <property type="entry name" value="TRNA WYBUTOSINE-SYNTHESIZING PROTEIN 4"/>
    <property type="match status" value="1"/>
</dbReference>
<dbReference type="GO" id="GO:0031591">
    <property type="term" value="P:wybutosine biosynthetic process"/>
    <property type="evidence" value="ECO:0007669"/>
    <property type="project" value="TreeGrafter"/>
</dbReference>
<evidence type="ECO:0000313" key="17">
    <source>
        <dbReference type="Proteomes" id="UP000285301"/>
    </source>
</evidence>
<evidence type="ECO:0000256" key="10">
    <source>
        <dbReference type="ARBA" id="ARBA00022694"/>
    </source>
</evidence>
<reference evidence="14 17" key="1">
    <citation type="journal article" date="2018" name="Gigascience">
        <title>Genomes of trombidid mites reveal novel predicted allergens and laterally-transferred genes associated with secondary metabolism.</title>
        <authorList>
            <person name="Dong X."/>
            <person name="Chaisiri K."/>
            <person name="Xia D."/>
            <person name="Armstrong S.D."/>
            <person name="Fang Y."/>
            <person name="Donnelly M.J."/>
            <person name="Kadowaki T."/>
            <person name="McGarry J.W."/>
            <person name="Darby A.C."/>
            <person name="Makepeace B.L."/>
        </authorList>
    </citation>
    <scope>NUCLEOTIDE SEQUENCE [LARGE SCALE GENOMIC DNA]</scope>
    <source>
        <strain evidence="14">UoL-WK</strain>
    </source>
</reference>
<evidence type="ECO:0000256" key="7">
    <source>
        <dbReference type="ARBA" id="ARBA00022603"/>
    </source>
</evidence>
<dbReference type="OrthoDB" id="203237at2759"/>
<dbReference type="InterPro" id="IPR007213">
    <property type="entry name" value="Ppm1/Ppm2/Tcmp"/>
</dbReference>
<evidence type="ECO:0000256" key="1">
    <source>
        <dbReference type="ARBA" id="ARBA00001806"/>
    </source>
</evidence>
<dbReference type="EC" id="2.3.1.231" evidence="4"/>
<evidence type="ECO:0000256" key="13">
    <source>
        <dbReference type="ARBA" id="ARBA00049250"/>
    </source>
</evidence>
<organism evidence="14 17">
    <name type="scientific">Dinothrombium tinctorium</name>
    <dbReference type="NCBI Taxonomy" id="1965070"/>
    <lineage>
        <taxon>Eukaryota</taxon>
        <taxon>Metazoa</taxon>
        <taxon>Ecdysozoa</taxon>
        <taxon>Arthropoda</taxon>
        <taxon>Chelicerata</taxon>
        <taxon>Arachnida</taxon>
        <taxon>Acari</taxon>
        <taxon>Acariformes</taxon>
        <taxon>Trombidiformes</taxon>
        <taxon>Prostigmata</taxon>
        <taxon>Anystina</taxon>
        <taxon>Parasitengona</taxon>
        <taxon>Trombidioidea</taxon>
        <taxon>Trombidiidae</taxon>
        <taxon>Dinothrombium</taxon>
    </lineage>
</organism>
<evidence type="ECO:0000313" key="14">
    <source>
        <dbReference type="EMBL" id="RWS05331.1"/>
    </source>
</evidence>
<dbReference type="Proteomes" id="UP000285301">
    <property type="component" value="Unassembled WGS sequence"/>
</dbReference>
<comment type="catalytic activity">
    <reaction evidence="13">
        <text>7-[(3S)-(3-amino-3-methoxycarbonyl)propyl]wyosine(37) in tRNA(Phe) + S-adenosyl-L-methionine + CO2 = wybutosine(37) in tRNA(Phe) + S-adenosyl-L-homocysteine + 2 H(+)</text>
        <dbReference type="Rhea" id="RHEA:37119"/>
        <dbReference type="Rhea" id="RHEA-COMP:11844"/>
        <dbReference type="Rhea" id="RHEA-COMP:11847"/>
        <dbReference type="ChEBI" id="CHEBI:15378"/>
        <dbReference type="ChEBI" id="CHEBI:16526"/>
        <dbReference type="ChEBI" id="CHEBI:57856"/>
        <dbReference type="ChEBI" id="CHEBI:59789"/>
        <dbReference type="ChEBI" id="CHEBI:73544"/>
        <dbReference type="ChEBI" id="CHEBI:74275"/>
        <dbReference type="EC" id="2.3.1.231"/>
    </reaction>
</comment>
<sequence length="636" mass="72602">MNSNLVQTTNDCSIASKASMNRKAYVSDPYLDYFVPKCRRRSPLINRGYYLRYKAVEWALNNFANCSTIISLGSGFDTLPFRRKNFNLIEIDFMEVANKKAEIITSNNLLSQSANNHNHSVSSNILFENDCYCLIGADLRDSSTVCDLLNGIRLLEHNQCKAITILNECSLCYLQEEESNLLLSKLLNLFPDRLVVYISYEMMKSDESNDAFSQIMMKHFETIGSPLKTFITRERIMNRFTKIGFQNTQIIDMLKFWSSILSKEEKQRINGIEVFDEYEEFDLLCSNYALTVAIKSIDYNDNTLHLSSSNESNLTCGNSKICNDRNFTSKKVFKSLHRFSHSVCHNGGANVYVFGGFGFGSNDANKHKRLSNLINFDTETNSANECFVDGHIECRMHCQLTALTDKFLFVSGGRSSPTNAISSVLLRKLDDINFRVEQYLNSFEPPPTWRHTVTPLNSHILIQIGGKIVKEHYFHIFDLLSNSWQTDIRSSSEYFKRHSHSCVAVEENVVVITGGLNSDDNNFVDETCYLVDLRSNHFSRLKNMIKIYSHTSHFHDNKLYILGGISKFGSNNKLLTYDLRNECFIETLNFDIENDIMLHNHSSVLMNGKIYSIGGGGNCFSFGTHINDSILEVKLK</sequence>
<dbReference type="Pfam" id="PF04072">
    <property type="entry name" value="LCM"/>
    <property type="match status" value="1"/>
</dbReference>
<name>A0A3S4QMF2_9ACAR</name>
<dbReference type="EC" id="2.1.1.290" evidence="5"/>
<evidence type="ECO:0000256" key="3">
    <source>
        <dbReference type="ARBA" id="ARBA00010703"/>
    </source>
</evidence>
<keyword evidence="17" id="KW-1185">Reference proteome</keyword>
<dbReference type="Gene3D" id="3.40.50.150">
    <property type="entry name" value="Vaccinia Virus protein VP39"/>
    <property type="match status" value="1"/>
</dbReference>
<dbReference type="InterPro" id="IPR029063">
    <property type="entry name" value="SAM-dependent_MTases_sf"/>
</dbReference>
<keyword evidence="7 14" id="KW-0489">Methyltransferase</keyword>
<dbReference type="EMBL" id="NCKU01004866">
    <property type="protein sequence ID" value="RWS05339.1"/>
    <property type="molecule type" value="Genomic_DNA"/>
</dbReference>
<dbReference type="SUPFAM" id="SSF53335">
    <property type="entry name" value="S-adenosyl-L-methionine-dependent methyltransferases"/>
    <property type="match status" value="1"/>
</dbReference>
<dbReference type="EMBL" id="NCKU01000494">
    <property type="protein sequence ID" value="RWS15309.1"/>
    <property type="molecule type" value="Genomic_DNA"/>
</dbReference>
<dbReference type="EMBL" id="NCKU01004873">
    <property type="protein sequence ID" value="RWS05331.1"/>
    <property type="molecule type" value="Genomic_DNA"/>
</dbReference>
<dbReference type="Pfam" id="PF13418">
    <property type="entry name" value="Beta-prop_TYW4"/>
    <property type="match status" value="1"/>
</dbReference>
<dbReference type="UniPathway" id="UPA00375"/>
<proteinExistence type="inferred from homology"/>
<evidence type="ECO:0000256" key="6">
    <source>
        <dbReference type="ARBA" id="ARBA00018045"/>
    </source>
</evidence>
<keyword evidence="10" id="KW-0819">tRNA processing</keyword>
<comment type="similarity">
    <text evidence="3">Belongs to the methyltransferase superfamily. LCMT family.</text>
</comment>
<dbReference type="STRING" id="1965070.A0A3S4QMF2"/>
<evidence type="ECO:0000313" key="16">
    <source>
        <dbReference type="EMBL" id="RWS15309.1"/>
    </source>
</evidence>
<keyword evidence="9" id="KW-0949">S-adenosyl-L-methionine</keyword>
<protein>
    <recommendedName>
        <fullName evidence="6">tRNA wybutosine-synthesizing protein 4</fullName>
        <ecNumber evidence="5">2.1.1.290</ecNumber>
        <ecNumber evidence="4">2.3.1.231</ecNumber>
    </recommendedName>
    <alternativeName>
        <fullName evidence="12">tRNA(Phe) (7-(3-amino-3-(methoxycarbonyl)propyl)wyosine(37)-N)-methoxycarbonyltransferase</fullName>
    </alternativeName>
    <alternativeName>
        <fullName evidence="11">tRNA(Phe) (7-(3-amino-3-carboxypropyl)wyosine(37)-O)-methyltransferase</fullName>
    </alternativeName>
</protein>
<dbReference type="GO" id="GO:0030488">
    <property type="term" value="P:tRNA methylation"/>
    <property type="evidence" value="ECO:0007669"/>
    <property type="project" value="TreeGrafter"/>
</dbReference>
<evidence type="ECO:0000256" key="9">
    <source>
        <dbReference type="ARBA" id="ARBA00022691"/>
    </source>
</evidence>
<evidence type="ECO:0000256" key="11">
    <source>
        <dbReference type="ARBA" id="ARBA00029750"/>
    </source>
</evidence>
<evidence type="ECO:0000256" key="2">
    <source>
        <dbReference type="ARBA" id="ARBA00004797"/>
    </source>
</evidence>
<dbReference type="GO" id="GO:0008175">
    <property type="term" value="F:tRNA methyltransferase activity"/>
    <property type="evidence" value="ECO:0007669"/>
    <property type="project" value="TreeGrafter"/>
</dbReference>
<evidence type="ECO:0000313" key="15">
    <source>
        <dbReference type="EMBL" id="RWS05339.1"/>
    </source>
</evidence>
<comment type="catalytic activity">
    <reaction evidence="1">
        <text>7-[(3S)-3-amino-3-carboxypropyl]wyosine(37) in tRNA(Phe) + S-adenosyl-L-methionine = 7-[(3S)-(3-amino-3-methoxycarbonyl)propyl]wyosine(37) in tRNA(Phe) + S-adenosyl-L-homocysteine</text>
        <dbReference type="Rhea" id="RHEA:36903"/>
        <dbReference type="Rhea" id="RHEA-COMP:10379"/>
        <dbReference type="Rhea" id="RHEA-COMP:11844"/>
        <dbReference type="ChEBI" id="CHEBI:57856"/>
        <dbReference type="ChEBI" id="CHEBI:59789"/>
        <dbReference type="ChEBI" id="CHEBI:73543"/>
        <dbReference type="ChEBI" id="CHEBI:74275"/>
        <dbReference type="EC" id="2.1.1.290"/>
    </reaction>
</comment>
<comment type="pathway">
    <text evidence="2">tRNA modification; wybutosine-tRNA(Phe) biosynthesis.</text>
</comment>
<evidence type="ECO:0000256" key="5">
    <source>
        <dbReference type="ARBA" id="ARBA00012779"/>
    </source>
</evidence>
<evidence type="ECO:0000256" key="4">
    <source>
        <dbReference type="ARBA" id="ARBA00012155"/>
    </source>
</evidence>
<dbReference type="SUPFAM" id="SSF117281">
    <property type="entry name" value="Kelch motif"/>
    <property type="match status" value="1"/>
</dbReference>